<organism evidence="2 3">
    <name type="scientific">Leptospira santarosai str. CBC1416</name>
    <dbReference type="NCBI Taxonomy" id="1193059"/>
    <lineage>
        <taxon>Bacteria</taxon>
        <taxon>Pseudomonadati</taxon>
        <taxon>Spirochaetota</taxon>
        <taxon>Spirochaetia</taxon>
        <taxon>Leptospirales</taxon>
        <taxon>Leptospiraceae</taxon>
        <taxon>Leptospira</taxon>
    </lineage>
</organism>
<dbReference type="InterPro" id="IPR010997">
    <property type="entry name" value="HRDC-like_sf"/>
</dbReference>
<dbReference type="AlphaFoldDB" id="M6VUW6"/>
<evidence type="ECO:0000313" key="2">
    <source>
        <dbReference type="EMBL" id="EMO58911.1"/>
    </source>
</evidence>
<dbReference type="GO" id="GO:0003676">
    <property type="term" value="F:nucleic acid binding"/>
    <property type="evidence" value="ECO:0007669"/>
    <property type="project" value="InterPro"/>
</dbReference>
<dbReference type="EMBL" id="AKWE02000054">
    <property type="protein sequence ID" value="EMO58911.1"/>
    <property type="molecule type" value="Genomic_DNA"/>
</dbReference>
<dbReference type="InterPro" id="IPR044876">
    <property type="entry name" value="HRDC_dom_sf"/>
</dbReference>
<reference evidence="2 3" key="1">
    <citation type="submission" date="2013-01" db="EMBL/GenBank/DDBJ databases">
        <authorList>
            <person name="Harkins D.M."/>
            <person name="Durkin A.S."/>
            <person name="Brinkac L.M."/>
            <person name="Haft D.H."/>
            <person name="Selengut J.D."/>
            <person name="Sanka R."/>
            <person name="DePew J."/>
            <person name="Purushe J."/>
            <person name="Matthias M.A."/>
            <person name="Vinetz J.M."/>
            <person name="Sutton G.G."/>
            <person name="Nierman W.C."/>
            <person name="Fouts D.E."/>
        </authorList>
    </citation>
    <scope>NUCLEOTIDE SEQUENCE [LARGE SCALE GENOMIC DNA]</scope>
    <source>
        <strain evidence="2 3">CBC1416</strain>
    </source>
</reference>
<dbReference type="SUPFAM" id="SSF47819">
    <property type="entry name" value="HRDC-like"/>
    <property type="match status" value="1"/>
</dbReference>
<proteinExistence type="predicted"/>
<protein>
    <submittedName>
        <fullName evidence="2">HRDC domain protein</fullName>
    </submittedName>
</protein>
<dbReference type="FunFam" id="1.10.150.80:FF:000028">
    <property type="entry name" value="ATP-dependent DNA helicase RecQ"/>
    <property type="match status" value="1"/>
</dbReference>
<evidence type="ECO:0000259" key="1">
    <source>
        <dbReference type="PROSITE" id="PS50967"/>
    </source>
</evidence>
<dbReference type="Proteomes" id="UP000012149">
    <property type="component" value="Unassembled WGS sequence"/>
</dbReference>
<comment type="caution">
    <text evidence="2">The sequence shown here is derived from an EMBL/GenBank/DDBJ whole genome shotgun (WGS) entry which is preliminary data.</text>
</comment>
<dbReference type="GO" id="GO:0000166">
    <property type="term" value="F:nucleotide binding"/>
    <property type="evidence" value="ECO:0007669"/>
    <property type="project" value="InterPro"/>
</dbReference>
<dbReference type="Gene3D" id="1.10.150.80">
    <property type="entry name" value="HRDC domain"/>
    <property type="match status" value="1"/>
</dbReference>
<sequence length="116" mass="13420">MDCEKKVKIVGDKYPKLILASTVIVKTPRRKKEPDTDGTQKILSAKNVIQELKNFRDREARRRKWKKFMVLQNPVIVQIAKVMPTTPEELSLIKGMGSAKVEKFGNDILKILEKWK</sequence>
<dbReference type="InterPro" id="IPR002121">
    <property type="entry name" value="HRDC_dom"/>
</dbReference>
<dbReference type="Pfam" id="PF00570">
    <property type="entry name" value="HRDC"/>
    <property type="match status" value="1"/>
</dbReference>
<evidence type="ECO:0000313" key="3">
    <source>
        <dbReference type="Proteomes" id="UP000012149"/>
    </source>
</evidence>
<dbReference type="SMART" id="SM00341">
    <property type="entry name" value="HRDC"/>
    <property type="match status" value="1"/>
</dbReference>
<gene>
    <name evidence="2" type="ORF">LEP1GSC161_2018</name>
</gene>
<name>M6VUW6_9LEPT</name>
<feature type="domain" description="HRDC" evidence="1">
    <location>
        <begin position="42"/>
        <end position="116"/>
    </location>
</feature>
<accession>M6VUW6</accession>
<dbReference type="PROSITE" id="PS50967">
    <property type="entry name" value="HRDC"/>
    <property type="match status" value="1"/>
</dbReference>